<dbReference type="SUPFAM" id="SSF53335">
    <property type="entry name" value="S-adenosyl-L-methionine-dependent methyltransferases"/>
    <property type="match status" value="1"/>
</dbReference>
<dbReference type="Proteomes" id="UP000033096">
    <property type="component" value="Chromosome"/>
</dbReference>
<dbReference type="PANTHER" id="PTHR43861:SF1">
    <property type="entry name" value="TRANS-ACONITATE 2-METHYLTRANSFERASE"/>
    <property type="match status" value="1"/>
</dbReference>
<evidence type="ECO:0000313" key="2">
    <source>
        <dbReference type="EMBL" id="AKB43641.1"/>
    </source>
</evidence>
<dbReference type="PATRIC" id="fig|1434123.4.peg.1632"/>
<proteinExistence type="predicted"/>
<dbReference type="Gene3D" id="3.40.50.150">
    <property type="entry name" value="Vaccinia Virus protein VP39"/>
    <property type="match status" value="1"/>
</dbReference>
<sequence length="263" mass="29961">MYSWDPKLYSSNSSAQKNWGFELLAKLNLKGNERFLDVGCGDGKLSADVAKSLPEGSVLGIDLSEEMITFARNHYPQEKFPNLAFMQANASELTFDSEFDIVFSNAVLHWITAPEAALKGFWKSLKPGGVFLAQLGGRGNAAEILKILDYMLENEKWSSYFRDFVFPYGFYGPEEYGKWLKEAGFSIRRLELISKDMALQGESALFAWIASTWHPYIQQVPQELKEDFISELVTLFVKSYPPDSKGYVHVQMKRLEIEAYLEK</sequence>
<dbReference type="EMBL" id="CP009520">
    <property type="protein sequence ID" value="AKB43641.1"/>
    <property type="molecule type" value="Genomic_DNA"/>
</dbReference>
<dbReference type="CDD" id="cd02440">
    <property type="entry name" value="AdoMet_MTases"/>
    <property type="match status" value="1"/>
</dbReference>
<dbReference type="InterPro" id="IPR025714">
    <property type="entry name" value="Methyltranfer_dom"/>
</dbReference>
<name>A0A0E3LH47_9EURY</name>
<dbReference type="AlphaFoldDB" id="A0A0E3LH47"/>
<evidence type="ECO:0000259" key="1">
    <source>
        <dbReference type="Pfam" id="PF13847"/>
    </source>
</evidence>
<dbReference type="HOGENOM" id="CLU_037990_5_0_2"/>
<accession>A0A0E3LH47</accession>
<protein>
    <recommendedName>
        <fullName evidence="1">Methyltransferase domain-containing protein</fullName>
    </recommendedName>
</protein>
<evidence type="ECO:0000313" key="3">
    <source>
        <dbReference type="Proteomes" id="UP000033096"/>
    </source>
</evidence>
<keyword evidence="3" id="KW-1185">Reference proteome</keyword>
<dbReference type="GeneID" id="24809792"/>
<reference evidence="2 3" key="1">
    <citation type="submission" date="2014-07" db="EMBL/GenBank/DDBJ databases">
        <title>Methanogenic archaea and the global carbon cycle.</title>
        <authorList>
            <person name="Henriksen J.R."/>
            <person name="Luke J."/>
            <person name="Reinhart S."/>
            <person name="Benedict M.N."/>
            <person name="Youngblut N.D."/>
            <person name="Metcalf M.E."/>
            <person name="Whitaker R.J."/>
            <person name="Metcalf W.W."/>
        </authorList>
    </citation>
    <scope>NUCLEOTIDE SEQUENCE [LARGE SCALE GENOMIC DNA]</scope>
    <source>
        <strain evidence="2 3">Z-761</strain>
    </source>
</reference>
<dbReference type="KEGG" id="mvc:MSVAZ_1372"/>
<dbReference type="RefSeq" id="WP_048119776.1">
    <property type="nucleotide sequence ID" value="NZ_CP009520.1"/>
</dbReference>
<dbReference type="InterPro" id="IPR029063">
    <property type="entry name" value="SAM-dependent_MTases_sf"/>
</dbReference>
<dbReference type="STRING" id="1434123.MSVAZ_1372"/>
<dbReference type="PANTHER" id="PTHR43861">
    <property type="entry name" value="TRANS-ACONITATE 2-METHYLTRANSFERASE-RELATED"/>
    <property type="match status" value="1"/>
</dbReference>
<gene>
    <name evidence="2" type="ORF">MSVAZ_1372</name>
</gene>
<dbReference type="Pfam" id="PF13847">
    <property type="entry name" value="Methyltransf_31"/>
    <property type="match status" value="1"/>
</dbReference>
<feature type="domain" description="Methyltransferase" evidence="1">
    <location>
        <begin position="30"/>
        <end position="140"/>
    </location>
</feature>
<organism evidence="2 3">
    <name type="scientific">Methanosarcina vacuolata Z-761</name>
    <dbReference type="NCBI Taxonomy" id="1434123"/>
    <lineage>
        <taxon>Archaea</taxon>
        <taxon>Methanobacteriati</taxon>
        <taxon>Methanobacteriota</taxon>
        <taxon>Stenosarchaea group</taxon>
        <taxon>Methanomicrobia</taxon>
        <taxon>Methanosarcinales</taxon>
        <taxon>Methanosarcinaceae</taxon>
        <taxon>Methanosarcina</taxon>
    </lineage>
</organism>